<feature type="transmembrane region" description="Helical" evidence="1">
    <location>
        <begin position="163"/>
        <end position="185"/>
    </location>
</feature>
<feature type="transmembrane region" description="Helical" evidence="1">
    <location>
        <begin position="20"/>
        <end position="39"/>
    </location>
</feature>
<evidence type="ECO:0000313" key="2">
    <source>
        <dbReference type="EMBL" id="SEB88008.1"/>
    </source>
</evidence>
<evidence type="ECO:0000256" key="1">
    <source>
        <dbReference type="SAM" id="Phobius"/>
    </source>
</evidence>
<evidence type="ECO:0000313" key="3">
    <source>
        <dbReference type="Proteomes" id="UP000182409"/>
    </source>
</evidence>
<feature type="transmembrane region" description="Helical" evidence="1">
    <location>
        <begin position="86"/>
        <end position="107"/>
    </location>
</feature>
<protein>
    <submittedName>
        <fullName evidence="2">Uncharacterized protein</fullName>
    </submittedName>
</protein>
<accession>A0A1H4MZD8</accession>
<keyword evidence="1" id="KW-1133">Transmembrane helix</keyword>
<dbReference type="OrthoDB" id="123418at2"/>
<organism evidence="2 3">
    <name type="scientific">Terriglobus roseus</name>
    <dbReference type="NCBI Taxonomy" id="392734"/>
    <lineage>
        <taxon>Bacteria</taxon>
        <taxon>Pseudomonadati</taxon>
        <taxon>Acidobacteriota</taxon>
        <taxon>Terriglobia</taxon>
        <taxon>Terriglobales</taxon>
        <taxon>Acidobacteriaceae</taxon>
        <taxon>Terriglobus</taxon>
    </lineage>
</organism>
<gene>
    <name evidence="2" type="ORF">SAMN05443244_2079</name>
</gene>
<dbReference type="RefSeq" id="WP_074653825.1">
    <property type="nucleotide sequence ID" value="NZ_FNSD01000001.1"/>
</dbReference>
<name>A0A1H4MZD8_9BACT</name>
<dbReference type="AlphaFoldDB" id="A0A1H4MZD8"/>
<dbReference type="Proteomes" id="UP000182409">
    <property type="component" value="Unassembled WGS sequence"/>
</dbReference>
<reference evidence="2 3" key="1">
    <citation type="submission" date="2016-10" db="EMBL/GenBank/DDBJ databases">
        <authorList>
            <person name="de Groot N.N."/>
        </authorList>
    </citation>
    <scope>NUCLEOTIDE SEQUENCE [LARGE SCALE GENOMIC DNA]</scope>
    <source>
        <strain evidence="2 3">AB35.6</strain>
    </source>
</reference>
<keyword evidence="1" id="KW-0472">Membrane</keyword>
<keyword evidence="1" id="KW-0812">Transmembrane</keyword>
<dbReference type="EMBL" id="FNSD01000001">
    <property type="protein sequence ID" value="SEB88008.1"/>
    <property type="molecule type" value="Genomic_DNA"/>
</dbReference>
<proteinExistence type="predicted"/>
<feature type="transmembrane region" description="Helical" evidence="1">
    <location>
        <begin position="139"/>
        <end position="157"/>
    </location>
</feature>
<sequence>MPSIRSIVTAEQARGRTVGALFLLGFGELWLLLGLGAVAGSHRAAQVLVAAAGVASLALSLVLLQRGKLLPAAAPDAEAEERSRRMFRAVNIIQWVSVATAATILGILHLSEYVVTAIAIIVGLHLFPLASTFRNRQHYVTGTLLILWPLACLATLSRAQVSGITALGAGAVLLLSAVSTLVRLAGALRRGGRSNLPQVVGVAERP</sequence>
<feature type="transmembrane region" description="Helical" evidence="1">
    <location>
        <begin position="113"/>
        <end position="132"/>
    </location>
</feature>
<feature type="transmembrane region" description="Helical" evidence="1">
    <location>
        <begin position="45"/>
        <end position="65"/>
    </location>
</feature>